<evidence type="ECO:0000313" key="4">
    <source>
        <dbReference type="Proteomes" id="UP000654075"/>
    </source>
</evidence>
<feature type="region of interest" description="Disordered" evidence="1">
    <location>
        <begin position="199"/>
        <end position="230"/>
    </location>
</feature>
<sequence length="230" mass="26230">KAFWRNIYRYWLACYAKIADVSFQKKMRGIVDKFNTKYGDEGLTASYNPGKPKTYDRMRQKERELGHMPSPDTYDGRTAAAAILDVIRGSVTVNCPKAAMLLLDEFFRTLETGPARNGKLVRVKNLYSEKSETWKGMRLMELNLLHRGGLQVSACGRPDKSLNVSLVGEVQIYLKEFICVRKRRHLLYKFSKGHFDWGPEDEDPESDEEDRATPGVLVHGNTALFSDDVA</sequence>
<dbReference type="Proteomes" id="UP000626109">
    <property type="component" value="Unassembled WGS sequence"/>
</dbReference>
<dbReference type="Proteomes" id="UP000654075">
    <property type="component" value="Unassembled WGS sequence"/>
</dbReference>
<evidence type="ECO:0000256" key="1">
    <source>
        <dbReference type="SAM" id="MobiDB-lite"/>
    </source>
</evidence>
<protein>
    <submittedName>
        <fullName evidence="2">Uncharacterized protein</fullName>
    </submittedName>
</protein>
<keyword evidence="4" id="KW-1185">Reference proteome</keyword>
<accession>A0A813FPK1</accession>
<dbReference type="OrthoDB" id="10483125at2759"/>
<reference evidence="2" key="1">
    <citation type="submission" date="2021-02" db="EMBL/GenBank/DDBJ databases">
        <authorList>
            <person name="Dougan E. K."/>
            <person name="Rhodes N."/>
            <person name="Thang M."/>
            <person name="Chan C."/>
        </authorList>
    </citation>
    <scope>NUCLEOTIDE SEQUENCE</scope>
</reference>
<evidence type="ECO:0000313" key="3">
    <source>
        <dbReference type="EMBL" id="CAE8654757.1"/>
    </source>
</evidence>
<evidence type="ECO:0000313" key="2">
    <source>
        <dbReference type="EMBL" id="CAE8615351.1"/>
    </source>
</evidence>
<dbReference type="EMBL" id="CAJNNW010012835">
    <property type="protein sequence ID" value="CAE8654757.1"/>
    <property type="molecule type" value="Genomic_DNA"/>
</dbReference>
<comment type="caution">
    <text evidence="2">The sequence shown here is derived from an EMBL/GenBank/DDBJ whole genome shotgun (WGS) entry which is preliminary data.</text>
</comment>
<name>A0A813FPK1_POLGL</name>
<dbReference type="EMBL" id="CAJNNV010025612">
    <property type="protein sequence ID" value="CAE8615351.1"/>
    <property type="molecule type" value="Genomic_DNA"/>
</dbReference>
<feature type="non-terminal residue" evidence="2">
    <location>
        <position position="1"/>
    </location>
</feature>
<proteinExistence type="predicted"/>
<organism evidence="2 4">
    <name type="scientific">Polarella glacialis</name>
    <name type="common">Dinoflagellate</name>
    <dbReference type="NCBI Taxonomy" id="89957"/>
    <lineage>
        <taxon>Eukaryota</taxon>
        <taxon>Sar</taxon>
        <taxon>Alveolata</taxon>
        <taxon>Dinophyceae</taxon>
        <taxon>Suessiales</taxon>
        <taxon>Suessiaceae</taxon>
        <taxon>Polarella</taxon>
    </lineage>
</organism>
<feature type="compositionally biased region" description="Acidic residues" evidence="1">
    <location>
        <begin position="199"/>
        <end position="210"/>
    </location>
</feature>
<gene>
    <name evidence="2" type="ORF">PGLA1383_LOCUS33067</name>
    <name evidence="3" type="ORF">PGLA2088_LOCUS11199</name>
</gene>
<dbReference type="AlphaFoldDB" id="A0A813FPK1"/>